<evidence type="ECO:0000313" key="1">
    <source>
        <dbReference type="EMBL" id="KAJ5095656.1"/>
    </source>
</evidence>
<dbReference type="OrthoDB" id="2125396at2759"/>
<dbReference type="SUPFAM" id="SSF52047">
    <property type="entry name" value="RNI-like"/>
    <property type="match status" value="1"/>
</dbReference>
<comment type="caution">
    <text evidence="1">The sequence shown here is derived from an EMBL/GenBank/DDBJ whole genome shotgun (WGS) entry which is preliminary data.</text>
</comment>
<dbReference type="Gene3D" id="3.80.10.10">
    <property type="entry name" value="Ribonuclease Inhibitor"/>
    <property type="match status" value="1"/>
</dbReference>
<protein>
    <recommendedName>
        <fullName evidence="3">F-box domain-containing protein</fullName>
    </recommendedName>
</protein>
<name>A0A9W9K7S8_9EURO</name>
<dbReference type="AlphaFoldDB" id="A0A9W9K7S8"/>
<dbReference type="InterPro" id="IPR032675">
    <property type="entry name" value="LRR_dom_sf"/>
</dbReference>
<proteinExistence type="predicted"/>
<dbReference type="RefSeq" id="XP_056511207.1">
    <property type="nucleotide sequence ID" value="XM_056655594.1"/>
</dbReference>
<dbReference type="EMBL" id="JAPMSZ010000007">
    <property type="protein sequence ID" value="KAJ5095656.1"/>
    <property type="molecule type" value="Genomic_DNA"/>
</dbReference>
<evidence type="ECO:0000313" key="2">
    <source>
        <dbReference type="Proteomes" id="UP001141434"/>
    </source>
</evidence>
<accession>A0A9W9K7S8</accession>
<gene>
    <name evidence="1" type="ORF">NUU61_005012</name>
</gene>
<keyword evidence="2" id="KW-1185">Reference proteome</keyword>
<reference evidence="1" key="1">
    <citation type="submission" date="2022-11" db="EMBL/GenBank/DDBJ databases">
        <authorList>
            <person name="Petersen C."/>
        </authorList>
    </citation>
    <scope>NUCLEOTIDE SEQUENCE</scope>
    <source>
        <strain evidence="1">IBT 34128</strain>
    </source>
</reference>
<dbReference type="GeneID" id="81394762"/>
<reference evidence="1" key="2">
    <citation type="journal article" date="2023" name="IMA Fungus">
        <title>Comparative genomic study of the Penicillium genus elucidates a diverse pangenome and 15 lateral gene transfer events.</title>
        <authorList>
            <person name="Petersen C."/>
            <person name="Sorensen T."/>
            <person name="Nielsen M.R."/>
            <person name="Sondergaard T.E."/>
            <person name="Sorensen J.L."/>
            <person name="Fitzpatrick D.A."/>
            <person name="Frisvad J.C."/>
            <person name="Nielsen K.L."/>
        </authorList>
    </citation>
    <scope>NUCLEOTIDE SEQUENCE</scope>
    <source>
        <strain evidence="1">IBT 34128</strain>
    </source>
</reference>
<sequence length="382" mass="43213">MPSAREIYIPTEVLIFIAQAIDQDTEHYLEQQGNLYNFCLVSRQWYSAGIAFLYRFPHLHAGDSFAKFTNTVCPPVKTKSKNDLGSLVHVLHLHLLTYHSSKSLTARLLNRVRMNLAIFTAPKISFAVNSLSALSKCRNLVVLDLSLVMTPIEFSKIKKAISHLDKLECLRLPVSTHLTNPDVASEWPNTLSRLEVGGTFDLDAMPSFSWPPALMSIHFQGCHDLNTPVLEAILQNPQLAASLKHLIIHRANRFILKDFETDIIYRLPNLISLKIPVDLLEYLLILPPPDFLPPLPLMELELTAQYYGGPIEINISEALLHALSHNLPRLCALGLSSESFPLFQDHHDKIDELVWKHADKCPDEALDDLEDLGIYMLHREPI</sequence>
<organism evidence="1 2">
    <name type="scientific">Penicillium alfredii</name>
    <dbReference type="NCBI Taxonomy" id="1506179"/>
    <lineage>
        <taxon>Eukaryota</taxon>
        <taxon>Fungi</taxon>
        <taxon>Dikarya</taxon>
        <taxon>Ascomycota</taxon>
        <taxon>Pezizomycotina</taxon>
        <taxon>Eurotiomycetes</taxon>
        <taxon>Eurotiomycetidae</taxon>
        <taxon>Eurotiales</taxon>
        <taxon>Aspergillaceae</taxon>
        <taxon>Penicillium</taxon>
    </lineage>
</organism>
<dbReference type="Proteomes" id="UP001141434">
    <property type="component" value="Unassembled WGS sequence"/>
</dbReference>
<evidence type="ECO:0008006" key="3">
    <source>
        <dbReference type="Google" id="ProtNLM"/>
    </source>
</evidence>